<dbReference type="InterPro" id="IPR016040">
    <property type="entry name" value="NAD(P)-bd_dom"/>
</dbReference>
<protein>
    <submittedName>
        <fullName evidence="2">Uncharacterized conserved protein YbjT, contains NAD(P)-binding and DUF2867 domains</fullName>
    </submittedName>
</protein>
<feature type="domain" description="NAD(P)-binding" evidence="1">
    <location>
        <begin position="12"/>
        <end position="127"/>
    </location>
</feature>
<evidence type="ECO:0000259" key="1">
    <source>
        <dbReference type="Pfam" id="PF13460"/>
    </source>
</evidence>
<dbReference type="EMBL" id="FSQW01000001">
    <property type="protein sequence ID" value="SIN64530.1"/>
    <property type="molecule type" value="Genomic_DNA"/>
</dbReference>
<dbReference type="SUPFAM" id="SSF51735">
    <property type="entry name" value="NAD(P)-binding Rossmann-fold domains"/>
    <property type="match status" value="1"/>
</dbReference>
<dbReference type="RefSeq" id="WP_074204322.1">
    <property type="nucleotide sequence ID" value="NZ_FSQW01000001.1"/>
</dbReference>
<keyword evidence="3" id="KW-1185">Reference proteome</keyword>
<dbReference type="STRING" id="1123272.SAMN02745824_1404"/>
<evidence type="ECO:0000313" key="3">
    <source>
        <dbReference type="Proteomes" id="UP000185192"/>
    </source>
</evidence>
<dbReference type="AlphaFoldDB" id="A0A1N6D136"/>
<dbReference type="Proteomes" id="UP000185192">
    <property type="component" value="Unassembled WGS sequence"/>
</dbReference>
<reference evidence="3" key="1">
    <citation type="submission" date="2016-11" db="EMBL/GenBank/DDBJ databases">
        <authorList>
            <person name="Varghese N."/>
            <person name="Submissions S."/>
        </authorList>
    </citation>
    <scope>NUCLEOTIDE SEQUENCE [LARGE SCALE GENOMIC DNA]</scope>
    <source>
        <strain evidence="3">DSM 22363</strain>
    </source>
</reference>
<dbReference type="OrthoDB" id="9798632at2"/>
<name>A0A1N6D136_9SPHN</name>
<evidence type="ECO:0000313" key="2">
    <source>
        <dbReference type="EMBL" id="SIN64530.1"/>
    </source>
</evidence>
<dbReference type="Gene3D" id="3.40.50.720">
    <property type="entry name" value="NAD(P)-binding Rossmann-like Domain"/>
    <property type="match status" value="1"/>
</dbReference>
<dbReference type="PANTHER" id="PTHR14097">
    <property type="entry name" value="OXIDOREDUCTASE HTATIP2"/>
    <property type="match status" value="1"/>
</dbReference>
<dbReference type="InterPro" id="IPR036291">
    <property type="entry name" value="NAD(P)-bd_dom_sf"/>
</dbReference>
<dbReference type="PANTHER" id="PTHR14097:SF7">
    <property type="entry name" value="OXIDOREDUCTASE HTATIP2"/>
    <property type="match status" value="1"/>
</dbReference>
<gene>
    <name evidence="2" type="ORF">SAMN02745824_1404</name>
</gene>
<accession>A0A1N6D136</accession>
<sequence length="227" mass="24830">MSGQDRKVVLMGASGAVGSAVLDRLIAMPDVVQVTLLDRRAIERPAQDKVVAHVVDLRNPGSYADLVDGHDSAICTVGVGDPFKVSKEEFQAVDFDIPMAFATACQKREVGHFAMLSSVTADPDARNSYVRSKGRLEDALATLSFTRLSLFKPAMILTPQRRYGWAVETALAIWPVIGPLFQGRWRKLRGIKVSRLGAAMANNIVTDGFGVEKLVWEDFVKLTPDND</sequence>
<organism evidence="2 3">
    <name type="scientific">Parasphingorhabdus marina DSM 22363</name>
    <dbReference type="NCBI Taxonomy" id="1123272"/>
    <lineage>
        <taxon>Bacteria</taxon>
        <taxon>Pseudomonadati</taxon>
        <taxon>Pseudomonadota</taxon>
        <taxon>Alphaproteobacteria</taxon>
        <taxon>Sphingomonadales</taxon>
        <taxon>Sphingomonadaceae</taxon>
        <taxon>Parasphingorhabdus</taxon>
    </lineage>
</organism>
<proteinExistence type="predicted"/>
<dbReference type="Pfam" id="PF13460">
    <property type="entry name" value="NAD_binding_10"/>
    <property type="match status" value="1"/>
</dbReference>